<evidence type="ECO:0000256" key="6">
    <source>
        <dbReference type="ARBA" id="ARBA00022989"/>
    </source>
</evidence>
<evidence type="ECO:0000256" key="9">
    <source>
        <dbReference type="ARBA" id="ARBA00023224"/>
    </source>
</evidence>
<evidence type="ECO:0000256" key="8">
    <source>
        <dbReference type="ARBA" id="ARBA00023170"/>
    </source>
</evidence>
<dbReference type="AlphaFoldDB" id="A0AAJ6ZJB4"/>
<keyword evidence="4 10" id="KW-0812">Transmembrane</keyword>
<organism evidence="11">
    <name type="scientific">Papilio xuthus</name>
    <name type="common">Asian swallowtail butterfly</name>
    <dbReference type="NCBI Taxonomy" id="66420"/>
    <lineage>
        <taxon>Eukaryota</taxon>
        <taxon>Metazoa</taxon>
        <taxon>Ecdysozoa</taxon>
        <taxon>Arthropoda</taxon>
        <taxon>Hexapoda</taxon>
        <taxon>Insecta</taxon>
        <taxon>Pterygota</taxon>
        <taxon>Neoptera</taxon>
        <taxon>Endopterygota</taxon>
        <taxon>Lepidoptera</taxon>
        <taxon>Glossata</taxon>
        <taxon>Ditrysia</taxon>
        <taxon>Papilionoidea</taxon>
        <taxon>Papilionidae</taxon>
        <taxon>Papilioninae</taxon>
        <taxon>Papilio</taxon>
    </lineage>
</organism>
<dbReference type="RefSeq" id="XP_013173725.1">
    <property type="nucleotide sequence ID" value="XM_013318271.1"/>
</dbReference>
<feature type="transmembrane region" description="Helical" evidence="10">
    <location>
        <begin position="119"/>
        <end position="143"/>
    </location>
</feature>
<evidence type="ECO:0000256" key="1">
    <source>
        <dbReference type="ARBA" id="ARBA00004651"/>
    </source>
</evidence>
<evidence type="ECO:0000313" key="11">
    <source>
        <dbReference type="RefSeq" id="XP_013173725.1"/>
    </source>
</evidence>
<dbReference type="Proteomes" id="UP000694872">
    <property type="component" value="Unplaced"/>
</dbReference>
<keyword evidence="9" id="KW-0807">Transducer</keyword>
<dbReference type="PANTHER" id="PTHR21137:SF35">
    <property type="entry name" value="ODORANT RECEPTOR 19A-RELATED"/>
    <property type="match status" value="1"/>
</dbReference>
<name>A0AAJ6ZJB4_PAPXU</name>
<dbReference type="Pfam" id="PF02949">
    <property type="entry name" value="7tm_6"/>
    <property type="match status" value="1"/>
</dbReference>
<evidence type="ECO:0000256" key="2">
    <source>
        <dbReference type="ARBA" id="ARBA00022475"/>
    </source>
</evidence>
<feature type="transmembrane region" description="Helical" evidence="10">
    <location>
        <begin position="232"/>
        <end position="256"/>
    </location>
</feature>
<protein>
    <submittedName>
        <fullName evidence="11">Odorant receptor 94b-like</fullName>
    </submittedName>
</protein>
<evidence type="ECO:0000256" key="10">
    <source>
        <dbReference type="SAM" id="Phobius"/>
    </source>
</evidence>
<keyword evidence="3" id="KW-0716">Sensory transduction</keyword>
<reference evidence="11" key="1">
    <citation type="submission" date="2025-08" db="UniProtKB">
        <authorList>
            <consortium name="RefSeq"/>
        </authorList>
    </citation>
    <scope>IDENTIFICATION</scope>
</reference>
<proteinExistence type="predicted"/>
<evidence type="ECO:0000256" key="4">
    <source>
        <dbReference type="ARBA" id="ARBA00022692"/>
    </source>
</evidence>
<dbReference type="GO" id="GO:0007165">
    <property type="term" value="P:signal transduction"/>
    <property type="evidence" value="ECO:0007669"/>
    <property type="project" value="UniProtKB-KW"/>
</dbReference>
<gene>
    <name evidence="11" type="primary">LOC106122331</name>
</gene>
<keyword evidence="6 10" id="KW-1133">Transmembrane helix</keyword>
<dbReference type="PANTHER" id="PTHR21137">
    <property type="entry name" value="ODORANT RECEPTOR"/>
    <property type="match status" value="1"/>
</dbReference>
<dbReference type="GO" id="GO:0005549">
    <property type="term" value="F:odorant binding"/>
    <property type="evidence" value="ECO:0007669"/>
    <property type="project" value="InterPro"/>
</dbReference>
<comment type="subcellular location">
    <subcellularLocation>
        <location evidence="1">Cell membrane</location>
        <topology evidence="1">Multi-pass membrane protein</topology>
    </subcellularLocation>
</comment>
<keyword evidence="7 10" id="KW-0472">Membrane</keyword>
<sequence>MVRNDMNTLMDTMFLLFTYFGSIYKQIIMLVKAKQVQELLNTMKGDLFNQPEEKHHELLKDTAREAKILVNIYSSTSVVTCFLMALYLHILYSQGTHVEFSIWFPFEPDTKPKFYFALFYYYIQITWIAFNITTLDAFITFFLHQCTTQMNILRYDLENFVESCKIKSTNSKIPLSQAYDMKFKNMALHFLEIHKFFAKVEATYSGAIFCQFLFGAWILCTTAYRFVEIDKTSLACFTIILFLMCIFAELFLFCFYGSKLTDASEKLMDSAYFLDWVEIPIKHKKDLMLFMEMIKKPIMPTAGSIAPLANTTFVSIVKSSYSFYAFLKNSES</sequence>
<accession>A0AAJ6ZJB4</accession>
<dbReference type="GeneID" id="106122331"/>
<dbReference type="GO" id="GO:0004984">
    <property type="term" value="F:olfactory receptor activity"/>
    <property type="evidence" value="ECO:0007669"/>
    <property type="project" value="InterPro"/>
</dbReference>
<keyword evidence="8" id="KW-0675">Receptor</keyword>
<dbReference type="KEGG" id="pxu:106122331"/>
<evidence type="ECO:0000256" key="5">
    <source>
        <dbReference type="ARBA" id="ARBA00022725"/>
    </source>
</evidence>
<feature type="transmembrane region" description="Helical" evidence="10">
    <location>
        <begin position="204"/>
        <end position="226"/>
    </location>
</feature>
<dbReference type="GO" id="GO:0005886">
    <property type="term" value="C:plasma membrane"/>
    <property type="evidence" value="ECO:0007669"/>
    <property type="project" value="UniProtKB-SubCell"/>
</dbReference>
<feature type="transmembrane region" description="Helical" evidence="10">
    <location>
        <begin position="68"/>
        <end position="90"/>
    </location>
</feature>
<keyword evidence="2" id="KW-1003">Cell membrane</keyword>
<evidence type="ECO:0000256" key="7">
    <source>
        <dbReference type="ARBA" id="ARBA00023136"/>
    </source>
</evidence>
<evidence type="ECO:0000256" key="3">
    <source>
        <dbReference type="ARBA" id="ARBA00022606"/>
    </source>
</evidence>
<keyword evidence="5" id="KW-0552">Olfaction</keyword>
<dbReference type="InterPro" id="IPR004117">
    <property type="entry name" value="7tm6_olfct_rcpt"/>
</dbReference>